<dbReference type="STRING" id="364032.SAMN05443662_0457"/>
<evidence type="ECO:0000313" key="1">
    <source>
        <dbReference type="EMBL" id="SIN75167.1"/>
    </source>
</evidence>
<reference evidence="2" key="1">
    <citation type="submission" date="2016-11" db="EMBL/GenBank/DDBJ databases">
        <authorList>
            <person name="Varghese N."/>
            <person name="Submissions S."/>
        </authorList>
    </citation>
    <scope>NUCLEOTIDE SEQUENCE [LARGE SCALE GENOMIC DNA]</scope>
    <source>
        <strain evidence="2">DSM 17737</strain>
    </source>
</reference>
<organism evidence="1 2">
    <name type="scientific">Sulfurivirga caldicuralii</name>
    <dbReference type="NCBI Taxonomy" id="364032"/>
    <lineage>
        <taxon>Bacteria</taxon>
        <taxon>Pseudomonadati</taxon>
        <taxon>Pseudomonadota</taxon>
        <taxon>Gammaproteobacteria</taxon>
        <taxon>Thiotrichales</taxon>
        <taxon>Piscirickettsiaceae</taxon>
        <taxon>Sulfurivirga</taxon>
    </lineage>
</organism>
<dbReference type="RefSeq" id="WP_159432252.1">
    <property type="nucleotide sequence ID" value="NZ_FSRE01000001.1"/>
</dbReference>
<accession>A0A1N6DWR8</accession>
<sequence length="46" mass="5642">MRPDYSVINPERIEKAFEAFYDYMRTSHHFRQFFTSQAQIDSLVIR</sequence>
<name>A0A1N6DWR8_9GAMM</name>
<dbReference type="EMBL" id="FSRE01000001">
    <property type="protein sequence ID" value="SIN75167.1"/>
    <property type="molecule type" value="Genomic_DNA"/>
</dbReference>
<keyword evidence="2" id="KW-1185">Reference proteome</keyword>
<dbReference type="Proteomes" id="UP000198461">
    <property type="component" value="Unassembled WGS sequence"/>
</dbReference>
<dbReference type="AlphaFoldDB" id="A0A1N6DWR8"/>
<evidence type="ECO:0000313" key="2">
    <source>
        <dbReference type="Proteomes" id="UP000198461"/>
    </source>
</evidence>
<protein>
    <submittedName>
        <fullName evidence="1">Uncharacterized protein</fullName>
    </submittedName>
</protein>
<proteinExistence type="predicted"/>
<gene>
    <name evidence="1" type="ORF">SAMN05443662_0457</name>
</gene>